<gene>
    <name evidence="2" type="ORF">G5C66_25385</name>
</gene>
<dbReference type="AlphaFoldDB" id="A0A6M1REL2"/>
<evidence type="ECO:0000313" key="3">
    <source>
        <dbReference type="Proteomes" id="UP000483261"/>
    </source>
</evidence>
<reference evidence="2 3" key="1">
    <citation type="submission" date="2020-02" db="EMBL/GenBank/DDBJ databases">
        <title>Whole-genome analyses of novel actinobacteria.</title>
        <authorList>
            <person name="Sahin N."/>
        </authorList>
    </citation>
    <scope>NUCLEOTIDE SEQUENCE [LARGE SCALE GENOMIC DNA]</scope>
    <source>
        <strain evidence="2 3">KC13</strain>
    </source>
</reference>
<protein>
    <submittedName>
        <fullName evidence="2">Uncharacterized protein</fullName>
    </submittedName>
</protein>
<organism evidence="2 3">
    <name type="scientific">Nocardioides turkmenicus</name>
    <dbReference type="NCBI Taxonomy" id="2711220"/>
    <lineage>
        <taxon>Bacteria</taxon>
        <taxon>Bacillati</taxon>
        <taxon>Actinomycetota</taxon>
        <taxon>Actinomycetes</taxon>
        <taxon>Propionibacteriales</taxon>
        <taxon>Nocardioidaceae</taxon>
        <taxon>Nocardioides</taxon>
    </lineage>
</organism>
<name>A0A6M1REL2_9ACTN</name>
<feature type="compositionally biased region" description="Gly residues" evidence="1">
    <location>
        <begin position="34"/>
        <end position="48"/>
    </location>
</feature>
<accession>A0A6M1REL2</accession>
<proteinExistence type="predicted"/>
<feature type="region of interest" description="Disordered" evidence="1">
    <location>
        <begin position="26"/>
        <end position="48"/>
    </location>
</feature>
<dbReference type="RefSeq" id="WP_165114587.1">
    <property type="nucleotide sequence ID" value="NZ_JAALAA010000040.1"/>
</dbReference>
<evidence type="ECO:0000256" key="1">
    <source>
        <dbReference type="SAM" id="MobiDB-lite"/>
    </source>
</evidence>
<dbReference type="Proteomes" id="UP000483261">
    <property type="component" value="Unassembled WGS sequence"/>
</dbReference>
<evidence type="ECO:0000313" key="2">
    <source>
        <dbReference type="EMBL" id="NGN96058.1"/>
    </source>
</evidence>
<keyword evidence="3" id="KW-1185">Reference proteome</keyword>
<sequence length="48" mass="4908">MTKQPPEDFSTLPPSVPLEETIAYQVQPQIPLGPEGGGDAVDGGGDGD</sequence>
<comment type="caution">
    <text evidence="2">The sequence shown here is derived from an EMBL/GenBank/DDBJ whole genome shotgun (WGS) entry which is preliminary data.</text>
</comment>
<dbReference type="EMBL" id="JAALAA010000040">
    <property type="protein sequence ID" value="NGN96058.1"/>
    <property type="molecule type" value="Genomic_DNA"/>
</dbReference>